<evidence type="ECO:0000256" key="1">
    <source>
        <dbReference type="SAM" id="SignalP"/>
    </source>
</evidence>
<keyword evidence="1" id="KW-0732">Signal</keyword>
<dbReference type="PROSITE" id="PS51257">
    <property type="entry name" value="PROKAR_LIPOPROTEIN"/>
    <property type="match status" value="1"/>
</dbReference>
<organism evidence="2 3">
    <name type="scientific">Sphingomonas corticis</name>
    <dbReference type="NCBI Taxonomy" id="2722791"/>
    <lineage>
        <taxon>Bacteria</taxon>
        <taxon>Pseudomonadati</taxon>
        <taxon>Pseudomonadota</taxon>
        <taxon>Alphaproteobacteria</taxon>
        <taxon>Sphingomonadales</taxon>
        <taxon>Sphingomonadaceae</taxon>
        <taxon>Sphingomonas</taxon>
    </lineage>
</organism>
<evidence type="ECO:0000313" key="3">
    <source>
        <dbReference type="Proteomes" id="UP000732399"/>
    </source>
</evidence>
<feature type="signal peptide" evidence="1">
    <location>
        <begin position="1"/>
        <end position="25"/>
    </location>
</feature>
<protein>
    <recommendedName>
        <fullName evidence="4">Lipoprotein</fullName>
    </recommendedName>
</protein>
<accession>A0ABX1CKA8</accession>
<evidence type="ECO:0008006" key="4">
    <source>
        <dbReference type="Google" id="ProtNLM"/>
    </source>
</evidence>
<sequence length="120" mass="12745">MKPLALFPLLLLAACATTPPASRTAAPRIPVPLPTVGLETVMGQNANALVRLFGDPDADVREGTARKLQFASTICVLDAYLYPDGKAEPKVTWLDARERDGSPIDRASCVAALSRRTGGK</sequence>
<dbReference type="EMBL" id="JAAVJH010000001">
    <property type="protein sequence ID" value="NJR77276.1"/>
    <property type="molecule type" value="Genomic_DNA"/>
</dbReference>
<keyword evidence="3" id="KW-1185">Reference proteome</keyword>
<name>A0ABX1CKA8_9SPHN</name>
<reference evidence="2 3" key="1">
    <citation type="submission" date="2020-03" db="EMBL/GenBank/DDBJ databases">
        <authorList>
            <person name="Wang L."/>
            <person name="He N."/>
            <person name="Li Y."/>
            <person name="Fang Y."/>
            <person name="Zhang F."/>
        </authorList>
    </citation>
    <scope>NUCLEOTIDE SEQUENCE [LARGE SCALE GENOMIC DNA]</scope>
    <source>
        <strain evidence="2 3">36D10-4-7</strain>
    </source>
</reference>
<proteinExistence type="predicted"/>
<dbReference type="RefSeq" id="WP_168132766.1">
    <property type="nucleotide sequence ID" value="NZ_JAAVJH010000001.1"/>
</dbReference>
<feature type="chain" id="PRO_5046167993" description="Lipoprotein" evidence="1">
    <location>
        <begin position="26"/>
        <end position="120"/>
    </location>
</feature>
<gene>
    <name evidence="2" type="ORF">HBH26_01450</name>
</gene>
<comment type="caution">
    <text evidence="2">The sequence shown here is derived from an EMBL/GenBank/DDBJ whole genome shotgun (WGS) entry which is preliminary data.</text>
</comment>
<evidence type="ECO:0000313" key="2">
    <source>
        <dbReference type="EMBL" id="NJR77276.1"/>
    </source>
</evidence>
<dbReference type="Proteomes" id="UP000732399">
    <property type="component" value="Unassembled WGS sequence"/>
</dbReference>